<accession>A0AA39W5C7</accession>
<reference evidence="2" key="1">
    <citation type="journal article" date="2022" name="Plant J.">
        <title>Strategies of tolerance reflected in two North American maple genomes.</title>
        <authorList>
            <person name="McEvoy S.L."/>
            <person name="Sezen U.U."/>
            <person name="Trouern-Trend A."/>
            <person name="McMahon S.M."/>
            <person name="Schaberg P.G."/>
            <person name="Yang J."/>
            <person name="Wegrzyn J.L."/>
            <person name="Swenson N.G."/>
        </authorList>
    </citation>
    <scope>NUCLEOTIDE SEQUENCE</scope>
    <source>
        <strain evidence="2">NS2018</strain>
    </source>
</reference>
<evidence type="ECO:0000256" key="1">
    <source>
        <dbReference type="SAM" id="MobiDB-lite"/>
    </source>
</evidence>
<feature type="region of interest" description="Disordered" evidence="1">
    <location>
        <begin position="69"/>
        <end position="91"/>
    </location>
</feature>
<comment type="caution">
    <text evidence="2">The sequence shown here is derived from an EMBL/GenBank/DDBJ whole genome shotgun (WGS) entry which is preliminary data.</text>
</comment>
<name>A0AA39W5C7_ACESA</name>
<proteinExistence type="predicted"/>
<protein>
    <submittedName>
        <fullName evidence="2">Uncharacterized protein</fullName>
    </submittedName>
</protein>
<organism evidence="2 3">
    <name type="scientific">Acer saccharum</name>
    <name type="common">Sugar maple</name>
    <dbReference type="NCBI Taxonomy" id="4024"/>
    <lineage>
        <taxon>Eukaryota</taxon>
        <taxon>Viridiplantae</taxon>
        <taxon>Streptophyta</taxon>
        <taxon>Embryophyta</taxon>
        <taxon>Tracheophyta</taxon>
        <taxon>Spermatophyta</taxon>
        <taxon>Magnoliopsida</taxon>
        <taxon>eudicotyledons</taxon>
        <taxon>Gunneridae</taxon>
        <taxon>Pentapetalae</taxon>
        <taxon>rosids</taxon>
        <taxon>malvids</taxon>
        <taxon>Sapindales</taxon>
        <taxon>Sapindaceae</taxon>
        <taxon>Hippocastanoideae</taxon>
        <taxon>Acereae</taxon>
        <taxon>Acer</taxon>
    </lineage>
</organism>
<reference evidence="2" key="2">
    <citation type="submission" date="2023-06" db="EMBL/GenBank/DDBJ databases">
        <authorList>
            <person name="Swenson N.G."/>
            <person name="Wegrzyn J.L."/>
            <person name="Mcevoy S.L."/>
        </authorList>
    </citation>
    <scope>NUCLEOTIDE SEQUENCE</scope>
    <source>
        <strain evidence="2">NS2018</strain>
        <tissue evidence="2">Leaf</tissue>
    </source>
</reference>
<evidence type="ECO:0000313" key="3">
    <source>
        <dbReference type="Proteomes" id="UP001168877"/>
    </source>
</evidence>
<gene>
    <name evidence="2" type="ORF">LWI29_012590</name>
</gene>
<evidence type="ECO:0000313" key="2">
    <source>
        <dbReference type="EMBL" id="KAK0604152.1"/>
    </source>
</evidence>
<dbReference type="Proteomes" id="UP001168877">
    <property type="component" value="Unassembled WGS sequence"/>
</dbReference>
<keyword evidence="3" id="KW-1185">Reference proteome</keyword>
<dbReference type="EMBL" id="JAUESC010000002">
    <property type="protein sequence ID" value="KAK0604152.1"/>
    <property type="molecule type" value="Genomic_DNA"/>
</dbReference>
<dbReference type="AlphaFoldDB" id="A0AA39W5C7"/>
<sequence length="106" mass="11802">MATVGMVVGVRTRNISFSYGGKSVGFKVDRPRGSHEDSCLLLELPKLRKKKSQVFDLVQAFVMMSGRTRNSATQVGQGSERRSRKSTQVPPVPLCVLNSEFEDRLE</sequence>